<organism evidence="1 2">
    <name type="scientific">Aliarcobacter skirrowii</name>
    <dbReference type="NCBI Taxonomy" id="28200"/>
    <lineage>
        <taxon>Bacteria</taxon>
        <taxon>Pseudomonadati</taxon>
        <taxon>Campylobacterota</taxon>
        <taxon>Epsilonproteobacteria</taxon>
        <taxon>Campylobacterales</taxon>
        <taxon>Arcobacteraceae</taxon>
        <taxon>Aliarcobacter</taxon>
    </lineage>
</organism>
<accession>A0A2U2BYE0</accession>
<dbReference type="AlphaFoldDB" id="A0A2U2BYE0"/>
<name>A0A2U2BYE0_9BACT</name>
<dbReference type="RefSeq" id="WP_109158799.1">
    <property type="nucleotide sequence ID" value="NZ_QEYI01000012.1"/>
</dbReference>
<reference evidence="1 2" key="1">
    <citation type="submission" date="2018-05" db="EMBL/GenBank/DDBJ databases">
        <title>Antimicrobial susceptibility testing and genomic analysis of Arcobacter skirrowii strains and one Arcobacter butzleri isolated from German poultry farms.</title>
        <authorList>
            <person name="Haenel I."/>
            <person name="Hotzel H."/>
            <person name="Tomaso H."/>
            <person name="Busch A."/>
        </authorList>
    </citation>
    <scope>NUCLEOTIDE SEQUENCE [LARGE SCALE GENOMIC DNA]</scope>
    <source>
        <strain evidence="2">v</strain>
    </source>
</reference>
<proteinExistence type="predicted"/>
<evidence type="ECO:0000313" key="1">
    <source>
        <dbReference type="EMBL" id="PWE19544.1"/>
    </source>
</evidence>
<sequence>MNGYEKLKTIIKVFLKRNPVFINNSEFVENKISKDVFYEHLKNFKKANFVIKHDKESNIINKNLLNDELFFNNEYNEKFFSALFSREQAKDCENTINYFFKEIPEKNLFNIINLYSEDFNKQIIHLLDQKKLSFFKILSSDGYTNYKICEILDSKNNKYHSVVILKIFILKDSWFICTKDVKTEEILIFNSIDIEDAKDLDKNYTKITPKEDISIAIDNFIKNKNVEKSFYVKMKAETLNFLLNYKLIDENFITYRENYPEFGFINSNHKVKNKLLKININNIEKYTPNYKSNSFSKTNSKEYIFFIKTSNIDFILNSPNTLLIDINKYDLED</sequence>
<protein>
    <submittedName>
        <fullName evidence="1">Uncharacterized protein</fullName>
    </submittedName>
</protein>
<gene>
    <name evidence="1" type="ORF">DF188_09695</name>
</gene>
<dbReference type="Proteomes" id="UP000245014">
    <property type="component" value="Unassembled WGS sequence"/>
</dbReference>
<comment type="caution">
    <text evidence="1">The sequence shown here is derived from an EMBL/GenBank/DDBJ whole genome shotgun (WGS) entry which is preliminary data.</text>
</comment>
<dbReference type="EMBL" id="QEYI01000012">
    <property type="protein sequence ID" value="PWE19544.1"/>
    <property type="molecule type" value="Genomic_DNA"/>
</dbReference>
<evidence type="ECO:0000313" key="2">
    <source>
        <dbReference type="Proteomes" id="UP000245014"/>
    </source>
</evidence>